<evidence type="ECO:0000313" key="3">
    <source>
        <dbReference type="Proteomes" id="UP000789739"/>
    </source>
</evidence>
<evidence type="ECO:0000313" key="2">
    <source>
        <dbReference type="EMBL" id="CAG8671602.1"/>
    </source>
</evidence>
<dbReference type="AlphaFoldDB" id="A0A9N9EFB7"/>
<name>A0A9N9EFB7_9GLOM</name>
<feature type="compositionally biased region" description="Polar residues" evidence="1">
    <location>
        <begin position="15"/>
        <end position="25"/>
    </location>
</feature>
<reference evidence="2" key="1">
    <citation type="submission" date="2021-06" db="EMBL/GenBank/DDBJ databases">
        <authorList>
            <person name="Kallberg Y."/>
            <person name="Tangrot J."/>
            <person name="Rosling A."/>
        </authorList>
    </citation>
    <scope>NUCLEOTIDE SEQUENCE</scope>
    <source>
        <strain evidence="2">BR232B</strain>
    </source>
</reference>
<feature type="region of interest" description="Disordered" evidence="1">
    <location>
        <begin position="1"/>
        <end position="25"/>
    </location>
</feature>
<protein>
    <submittedName>
        <fullName evidence="2">2939_t:CDS:1</fullName>
    </submittedName>
</protein>
<sequence>TGADATKSARATEFTRANNNKNTHPTLPQLFEHPILCYLVYVMLKLKGVYEEIPNNIIDETVDETIKNYNQKDNNSTLKFKSKKDLAHTIAKFFENWNHFYVSDLRPLHFEPQRKHNKWPFKKINCNCKVTYRRKTNDWTLSWVHERPKQNREAHEKFVAIDPGVRTPFVTYLLKVGKNDAQRLVRLGLHADRWLSSQRDILNNSTLKRKKRKVKKFRWRDRENLSKDQEST</sequence>
<dbReference type="Proteomes" id="UP000789739">
    <property type="component" value="Unassembled WGS sequence"/>
</dbReference>
<organism evidence="2 3">
    <name type="scientific">Paraglomus brasilianum</name>
    <dbReference type="NCBI Taxonomy" id="144538"/>
    <lineage>
        <taxon>Eukaryota</taxon>
        <taxon>Fungi</taxon>
        <taxon>Fungi incertae sedis</taxon>
        <taxon>Mucoromycota</taxon>
        <taxon>Glomeromycotina</taxon>
        <taxon>Glomeromycetes</taxon>
        <taxon>Paraglomerales</taxon>
        <taxon>Paraglomeraceae</taxon>
        <taxon>Paraglomus</taxon>
    </lineage>
</organism>
<feature type="non-terminal residue" evidence="2">
    <location>
        <position position="232"/>
    </location>
</feature>
<feature type="non-terminal residue" evidence="2">
    <location>
        <position position="1"/>
    </location>
</feature>
<dbReference type="OrthoDB" id="2443657at2759"/>
<proteinExistence type="predicted"/>
<evidence type="ECO:0000256" key="1">
    <source>
        <dbReference type="SAM" id="MobiDB-lite"/>
    </source>
</evidence>
<comment type="caution">
    <text evidence="2">The sequence shown here is derived from an EMBL/GenBank/DDBJ whole genome shotgun (WGS) entry which is preliminary data.</text>
</comment>
<accession>A0A9N9EFB7</accession>
<dbReference type="EMBL" id="CAJVPI010005069">
    <property type="protein sequence ID" value="CAG8671602.1"/>
    <property type="molecule type" value="Genomic_DNA"/>
</dbReference>
<gene>
    <name evidence="2" type="ORF">PBRASI_LOCUS11333</name>
</gene>
<keyword evidence="3" id="KW-1185">Reference proteome</keyword>